<name>A0A2R8B7U8_9RHOB</name>
<sequence>MSGELLSPPAPGFFGKIPSTGDFVSRGLPDVFRQRWDAWVTRHLAPILRDVRQWPEDGLRFRLASGGRVVAGVVLAGADSAGRAFPLSLLLIGDNLGTPDKLDKWCDAALASARSVLEDGGDAERLWAALGAIDPPGQGGREEEAMLVWTKEVAPEACAPDDPGPLLDRLIGHRP</sequence>
<gene>
    <name evidence="1" type="ORF">DEA8626_02232</name>
</gene>
<dbReference type="Pfam" id="PF09867">
    <property type="entry name" value="TagF_N"/>
    <property type="match status" value="1"/>
</dbReference>
<dbReference type="NCBIfam" id="TIGR03373">
    <property type="entry name" value="VI_minor_4"/>
    <property type="match status" value="1"/>
</dbReference>
<dbReference type="AlphaFoldDB" id="A0A2R8B7U8"/>
<dbReference type="Proteomes" id="UP000244924">
    <property type="component" value="Unassembled WGS sequence"/>
</dbReference>
<evidence type="ECO:0008006" key="3">
    <source>
        <dbReference type="Google" id="ProtNLM"/>
    </source>
</evidence>
<accession>A0A2R8B7U8</accession>
<dbReference type="InterPro" id="IPR017748">
    <property type="entry name" value="TagF"/>
</dbReference>
<organism evidence="1 2">
    <name type="scientific">Albidovulum aquaemixtae</name>
    <dbReference type="NCBI Taxonomy" id="1542388"/>
    <lineage>
        <taxon>Bacteria</taxon>
        <taxon>Pseudomonadati</taxon>
        <taxon>Pseudomonadota</taxon>
        <taxon>Alphaproteobacteria</taxon>
        <taxon>Rhodobacterales</taxon>
        <taxon>Paracoccaceae</taxon>
        <taxon>Albidovulum</taxon>
    </lineage>
</organism>
<keyword evidence="2" id="KW-1185">Reference proteome</keyword>
<dbReference type="Gene3D" id="3.40.1730.10">
    <property type="entry name" value="pa0076 domain"/>
    <property type="match status" value="1"/>
</dbReference>
<proteinExistence type="predicted"/>
<dbReference type="RefSeq" id="WP_245890829.1">
    <property type="nucleotide sequence ID" value="NZ_OMOQ01000001.1"/>
</dbReference>
<evidence type="ECO:0000313" key="2">
    <source>
        <dbReference type="Proteomes" id="UP000244924"/>
    </source>
</evidence>
<protein>
    <recommendedName>
        <fullName evidence="3">Type VI secretion system-associated protein TagF</fullName>
    </recommendedName>
</protein>
<evidence type="ECO:0000313" key="1">
    <source>
        <dbReference type="EMBL" id="SPH18690.1"/>
    </source>
</evidence>
<reference evidence="1 2" key="1">
    <citation type="submission" date="2018-03" db="EMBL/GenBank/DDBJ databases">
        <authorList>
            <person name="Keele B.F."/>
        </authorList>
    </citation>
    <scope>NUCLEOTIDE SEQUENCE [LARGE SCALE GENOMIC DNA]</scope>
    <source>
        <strain evidence="1 2">CECT 8626</strain>
    </source>
</reference>
<dbReference type="InterPro" id="IPR038225">
    <property type="entry name" value="TagF_sf"/>
</dbReference>
<dbReference type="EMBL" id="OMOQ01000001">
    <property type="protein sequence ID" value="SPH18690.1"/>
    <property type="molecule type" value="Genomic_DNA"/>
</dbReference>